<evidence type="ECO:0000313" key="2">
    <source>
        <dbReference type="Proteomes" id="UP001152049"/>
    </source>
</evidence>
<dbReference type="OrthoDB" id="5371740at2759"/>
<accession>A0A9W8RLZ3</accession>
<sequence length="84" mass="9036">MPPQMLEAAAGNITPLSTVLTALNKAITDESLSGAALECSIDKVLLTPEPEYLNGRASERACFVWEPMFKTLHHELSGLPDAVL</sequence>
<evidence type="ECO:0000313" key="1">
    <source>
        <dbReference type="EMBL" id="KAJ4248450.1"/>
    </source>
</evidence>
<proteinExistence type="predicted"/>
<comment type="caution">
    <text evidence="1">The sequence shown here is derived from an EMBL/GenBank/DDBJ whole genome shotgun (WGS) entry which is preliminary data.</text>
</comment>
<organism evidence="1 2">
    <name type="scientific">Fusarium torreyae</name>
    <dbReference type="NCBI Taxonomy" id="1237075"/>
    <lineage>
        <taxon>Eukaryota</taxon>
        <taxon>Fungi</taxon>
        <taxon>Dikarya</taxon>
        <taxon>Ascomycota</taxon>
        <taxon>Pezizomycotina</taxon>
        <taxon>Sordariomycetes</taxon>
        <taxon>Hypocreomycetidae</taxon>
        <taxon>Hypocreales</taxon>
        <taxon>Nectriaceae</taxon>
        <taxon>Fusarium</taxon>
    </lineage>
</organism>
<dbReference type="Proteomes" id="UP001152049">
    <property type="component" value="Unassembled WGS sequence"/>
</dbReference>
<dbReference type="AlphaFoldDB" id="A0A9W8RLZ3"/>
<name>A0A9W8RLZ3_9HYPO</name>
<dbReference type="EMBL" id="JAOQAZ010000036">
    <property type="protein sequence ID" value="KAJ4248450.1"/>
    <property type="molecule type" value="Genomic_DNA"/>
</dbReference>
<gene>
    <name evidence="1" type="ORF">NW762_012787</name>
</gene>
<protein>
    <submittedName>
        <fullName evidence="1">Uncharacterized protein</fullName>
    </submittedName>
</protein>
<reference evidence="1" key="1">
    <citation type="submission" date="2022-09" db="EMBL/GenBank/DDBJ databases">
        <title>Fusarium specimens isolated from Avocado Roots.</title>
        <authorList>
            <person name="Stajich J."/>
            <person name="Roper C."/>
            <person name="Heimlech-Rivalta G."/>
        </authorList>
    </citation>
    <scope>NUCLEOTIDE SEQUENCE</scope>
    <source>
        <strain evidence="1">CF00136</strain>
    </source>
</reference>
<keyword evidence="2" id="KW-1185">Reference proteome</keyword>